<dbReference type="InterPro" id="IPR029681">
    <property type="entry name" value="CCDC157"/>
</dbReference>
<feature type="coiled-coil region" evidence="1">
    <location>
        <begin position="277"/>
        <end position="346"/>
    </location>
</feature>
<feature type="coiled-coil region" evidence="1">
    <location>
        <begin position="385"/>
        <end position="521"/>
    </location>
</feature>
<gene>
    <name evidence="3" type="primary">LOC100208880</name>
</gene>
<proteinExistence type="predicted"/>
<reference evidence="3" key="1">
    <citation type="submission" date="2025-08" db="UniProtKB">
        <authorList>
            <consortium name="RefSeq"/>
        </authorList>
    </citation>
    <scope>IDENTIFICATION</scope>
</reference>
<protein>
    <submittedName>
        <fullName evidence="3">Coiled-coil domain-containing protein 157 isoform X5</fullName>
    </submittedName>
</protein>
<organism evidence="2 3">
    <name type="scientific">Hydra vulgaris</name>
    <name type="common">Hydra</name>
    <name type="synonym">Hydra attenuata</name>
    <dbReference type="NCBI Taxonomy" id="6087"/>
    <lineage>
        <taxon>Eukaryota</taxon>
        <taxon>Metazoa</taxon>
        <taxon>Cnidaria</taxon>
        <taxon>Hydrozoa</taxon>
        <taxon>Hydroidolina</taxon>
        <taxon>Anthoathecata</taxon>
        <taxon>Aplanulata</taxon>
        <taxon>Hydridae</taxon>
        <taxon>Hydra</taxon>
    </lineage>
</organism>
<dbReference type="GeneID" id="100208880"/>
<evidence type="ECO:0000313" key="3">
    <source>
        <dbReference type="RefSeq" id="XP_065663397.1"/>
    </source>
</evidence>
<name>A0ABM4CNI8_HYDVU</name>
<dbReference type="PANTHER" id="PTHR43696">
    <property type="entry name" value="COILED-COIL DOMAIN-CONTAINING PROTEIN 157"/>
    <property type="match status" value="1"/>
</dbReference>
<dbReference type="PANTHER" id="PTHR43696:SF9">
    <property type="entry name" value="COILED-COIL DOMAIN-CONTAINING PROTEIN 157"/>
    <property type="match status" value="1"/>
</dbReference>
<accession>A0ABM4CNI8</accession>
<keyword evidence="1" id="KW-0175">Coiled coil</keyword>
<dbReference type="Proteomes" id="UP001652625">
    <property type="component" value="Chromosome 10"/>
</dbReference>
<evidence type="ECO:0000313" key="2">
    <source>
        <dbReference type="Proteomes" id="UP001652625"/>
    </source>
</evidence>
<keyword evidence="2" id="KW-1185">Reference proteome</keyword>
<evidence type="ECO:0000256" key="1">
    <source>
        <dbReference type="SAM" id="Coils"/>
    </source>
</evidence>
<sequence length="741" mass="85939">MCPKQSKHAHQKENNSDLDLSANRKLIMAHLLGSKNCIDSLCKDICQLQDVIAYFLNITGRLEFSSWKYPNKNACDIDIKEIAENYCFCDDEDANRLSHIILFEVVIDRFCLLLQCVSQFFDMSITLSLPCVRSHLETCTFTSTISVGLVATLFKKKILQVQESYINMEKELSEHNQSLMDLHNTVLPEIHKQLSSSDQQEIKSSHILWNKRQSISTQTYETSFLPCFSCSDMQNCLINTGSVIISICESQGLPSLLSKYKRAYKNEMTNLDIKKWCTEQERDLNKVCKHLEDLQAKILVLDTDFFKSKTLCAQLQENFNEITQQKINLENELQRLKKLYESKAQEYLLQENLLKQNFDRIQKLESELVFHNEKEKENKVTNEHEKNLVLKVETLSDELENVRKELQSNEIHIQDLLHANQDLQKSADLKLQDYIERNTSLTEELAQAKAEIKVLLKHDQGLQEKQSKLLCRIEELEDNVKICKMQLLDSEQHLKDVTNEKEQLKILAKNSEEKLNAYEKINYEECQKSTELSEKIKLLVCYPVIGLELETVEKEYQSILSNPKYRMPAKDDIVSDLINQIYANETRVFILNNQIASLKNSLTKLQLANSENITFTRDRSSFESSKNERSESLLKVSINNALTPKPPCEPRTIVTRPRSSNRNEINEALNNLNTNHKKFFDGVETPWKTDKMVAKDPHVFDQNSCVQKQQIETSCVCPDCDKNYLSLQDLEIHRNFCYGRI</sequence>
<dbReference type="RefSeq" id="XP_065663397.1">
    <property type="nucleotide sequence ID" value="XM_065807325.1"/>
</dbReference>